<dbReference type="SUPFAM" id="SSF52540">
    <property type="entry name" value="P-loop containing nucleoside triphosphate hydrolases"/>
    <property type="match status" value="1"/>
</dbReference>
<keyword evidence="2" id="KW-0547">Nucleotide-binding</keyword>
<dbReference type="InterPro" id="IPR027417">
    <property type="entry name" value="P-loop_NTPase"/>
</dbReference>
<protein>
    <submittedName>
        <fullName evidence="2">ATP-binding protein</fullName>
    </submittedName>
</protein>
<organism evidence="2 3">
    <name type="scientific">Vibrio alginolyticus</name>
    <dbReference type="NCBI Taxonomy" id="663"/>
    <lineage>
        <taxon>Bacteria</taxon>
        <taxon>Pseudomonadati</taxon>
        <taxon>Pseudomonadota</taxon>
        <taxon>Gammaproteobacteria</taxon>
        <taxon>Vibrionales</taxon>
        <taxon>Vibrionaceae</taxon>
        <taxon>Vibrio</taxon>
    </lineage>
</organism>
<name>A0ABX4X715_VIBAL</name>
<evidence type="ECO:0000313" key="3">
    <source>
        <dbReference type="Proteomes" id="UP000054316"/>
    </source>
</evidence>
<keyword evidence="3" id="KW-1185">Reference proteome</keyword>
<dbReference type="EMBL" id="LOSN02000002">
    <property type="protein sequence ID" value="PNP19344.1"/>
    <property type="molecule type" value="Genomic_DNA"/>
</dbReference>
<comment type="caution">
    <text evidence="2">The sequence shown here is derived from an EMBL/GenBank/DDBJ whole genome shotgun (WGS) entry which is preliminary data.</text>
</comment>
<gene>
    <name evidence="2" type="ORF">AL553_016855</name>
</gene>
<sequence>MYTHYFTQTKNKETILNKLIVFSGGPGAGKNSVIEQLKTQGFICAPETGRQIIQTQVANHGSALPWNDKQAFRDEMMKAEVSNYRAFNVHQGNVFFDRSIVDVYGYSKLEQLPISHELITHCQTLRYHSQAFIFPPWTSIFSNDEERKQDFSEAVATYQQMVNAYHKFGYQLIEVPKMSVEDRVAFILGSVIEQG</sequence>
<reference evidence="2" key="1">
    <citation type="submission" date="2017-12" db="EMBL/GenBank/DDBJ databases">
        <title>FDA dAtabase for Regulatory Grade micrObial Sequences (FDA-ARGOS): Supporting development and validation of Infectious Disease Dx tests.</title>
        <authorList>
            <person name="Hoffmann M."/>
            <person name="Allard M."/>
            <person name="Evans P."/>
            <person name="Brown E."/>
            <person name="Tallon L.J."/>
            <person name="Sadzewicz L."/>
            <person name="Sengamalay N."/>
            <person name="Ott S."/>
            <person name="Godinez A."/>
            <person name="Nagaraj S."/>
            <person name="Vavikolanu K."/>
            <person name="Aluvathingal J."/>
            <person name="Nadendla S."/>
            <person name="Hobson J."/>
            <person name="Sichtig H."/>
        </authorList>
    </citation>
    <scope>NUCLEOTIDE SEQUENCE [LARGE SCALE GENOMIC DNA]</scope>
    <source>
        <strain evidence="2">FDAARGOS_97</strain>
    </source>
</reference>
<evidence type="ECO:0000259" key="1">
    <source>
        <dbReference type="Pfam" id="PF13521"/>
    </source>
</evidence>
<proteinExistence type="predicted"/>
<keyword evidence="2" id="KW-0067">ATP-binding</keyword>
<dbReference type="Gene3D" id="3.40.50.300">
    <property type="entry name" value="P-loop containing nucleotide triphosphate hydrolases"/>
    <property type="match status" value="1"/>
</dbReference>
<dbReference type="Proteomes" id="UP000054316">
    <property type="component" value="Unassembled WGS sequence"/>
</dbReference>
<dbReference type="InterPro" id="IPR038727">
    <property type="entry name" value="NadR/Ttd14_AAA_dom"/>
</dbReference>
<dbReference type="Pfam" id="PF13521">
    <property type="entry name" value="AAA_28"/>
    <property type="match status" value="1"/>
</dbReference>
<dbReference type="GO" id="GO:0005524">
    <property type="term" value="F:ATP binding"/>
    <property type="evidence" value="ECO:0007669"/>
    <property type="project" value="UniProtKB-KW"/>
</dbReference>
<feature type="domain" description="NadR/Ttd14 AAA" evidence="1">
    <location>
        <begin position="20"/>
        <end position="183"/>
    </location>
</feature>
<evidence type="ECO:0000313" key="2">
    <source>
        <dbReference type="EMBL" id="PNP19344.1"/>
    </source>
</evidence>
<accession>A0ABX4X715</accession>